<keyword evidence="3 6" id="KW-1133">Transmembrane helix</keyword>
<evidence type="ECO:0000313" key="8">
    <source>
        <dbReference type="EMBL" id="ANB13740.1"/>
    </source>
</evidence>
<dbReference type="GO" id="GO:0005739">
    <property type="term" value="C:mitochondrion"/>
    <property type="evidence" value="ECO:0007669"/>
    <property type="project" value="UniProtKB-SubCell"/>
</dbReference>
<dbReference type="InterPro" id="IPR040153">
    <property type="entry name" value="Rcf2"/>
</dbReference>
<reference evidence="8 9" key="1">
    <citation type="submission" date="2016-02" db="EMBL/GenBank/DDBJ databases">
        <title>Complete genome sequence and transcriptome regulation of the pentose utilising yeast Sugiyamaella lignohabitans.</title>
        <authorList>
            <person name="Bellasio M."/>
            <person name="Peymann A."/>
            <person name="Valli M."/>
            <person name="Sipitzky M."/>
            <person name="Graf A."/>
            <person name="Sauer M."/>
            <person name="Marx H."/>
            <person name="Mattanovich D."/>
        </authorList>
    </citation>
    <scope>NUCLEOTIDE SEQUENCE [LARGE SCALE GENOMIC DNA]</scope>
    <source>
        <strain evidence="8 9">CBS 10342</strain>
    </source>
</reference>
<evidence type="ECO:0000256" key="6">
    <source>
        <dbReference type="SAM" id="Phobius"/>
    </source>
</evidence>
<dbReference type="OrthoDB" id="1915122at2759"/>
<keyword evidence="4 6" id="KW-0472">Membrane</keyword>
<dbReference type="PANTHER" id="PTHR28018:SF3">
    <property type="entry name" value="RESPIRATORY SUPERCOMPLEX FACTOR 2, MITOCHONDRIAL"/>
    <property type="match status" value="1"/>
</dbReference>
<keyword evidence="9" id="KW-1185">Reference proteome</keyword>
<evidence type="ECO:0000313" key="9">
    <source>
        <dbReference type="Proteomes" id="UP000189580"/>
    </source>
</evidence>
<dbReference type="PROSITE" id="PS51503">
    <property type="entry name" value="HIG1"/>
    <property type="match status" value="1"/>
</dbReference>
<accession>A0A167E7L7</accession>
<feature type="region of interest" description="Disordered" evidence="5">
    <location>
        <begin position="218"/>
        <end position="244"/>
    </location>
</feature>
<dbReference type="EMBL" id="CP014502">
    <property type="protein sequence ID" value="ANB13740.1"/>
    <property type="molecule type" value="Genomic_DNA"/>
</dbReference>
<dbReference type="AlphaFoldDB" id="A0A167E7L7"/>
<gene>
    <name evidence="8" type="primary">RCF2</name>
    <name evidence="8" type="ORF">AWJ20_4684</name>
</gene>
<comment type="subcellular location">
    <subcellularLocation>
        <location evidence="1">Mitochondrion</location>
    </subcellularLocation>
</comment>
<evidence type="ECO:0000259" key="7">
    <source>
        <dbReference type="PROSITE" id="PS51503"/>
    </source>
</evidence>
<name>A0A167E7L7_9ASCO</name>
<dbReference type="GO" id="GO:0033617">
    <property type="term" value="P:mitochondrial respiratory chain complex IV assembly"/>
    <property type="evidence" value="ECO:0007669"/>
    <property type="project" value="TreeGrafter"/>
</dbReference>
<feature type="domain" description="HIG1" evidence="7">
    <location>
        <begin position="105"/>
        <end position="198"/>
    </location>
</feature>
<sequence>MKFPSKEELNEYTHTIAVGAIKGAVIGTGVSALGYLYAKRRAPVFFTYGAFPRTFLLIAPPIMIGVTTMEFASREFERERYGYVDAASASPDMLIPKINGSNIDPKLAAKVGANGTDGAAAEPNAVLQYAAENKYKIIMGAWAASLAGSYWAVSKDKYLTKSQRIVQARMYAQGLTVALLLVSVMLSVSNGKEKDNSRETGEADLREGKQTWEEIVEQETARETAAHLPLHLSDRKNNGNHHHD</sequence>
<dbReference type="KEGG" id="slb:AWJ20_4684"/>
<evidence type="ECO:0000256" key="2">
    <source>
        <dbReference type="ARBA" id="ARBA00022692"/>
    </source>
</evidence>
<evidence type="ECO:0000256" key="3">
    <source>
        <dbReference type="ARBA" id="ARBA00022989"/>
    </source>
</evidence>
<organism evidence="8 9">
    <name type="scientific">Sugiyamaella lignohabitans</name>
    <dbReference type="NCBI Taxonomy" id="796027"/>
    <lineage>
        <taxon>Eukaryota</taxon>
        <taxon>Fungi</taxon>
        <taxon>Dikarya</taxon>
        <taxon>Ascomycota</taxon>
        <taxon>Saccharomycotina</taxon>
        <taxon>Dipodascomycetes</taxon>
        <taxon>Dipodascales</taxon>
        <taxon>Trichomonascaceae</taxon>
        <taxon>Sugiyamaella</taxon>
    </lineage>
</organism>
<dbReference type="PANTHER" id="PTHR28018">
    <property type="entry name" value="RESPIRATORY SUPERCOMPLEX FACTOR 2, MITOCHONDRIAL"/>
    <property type="match status" value="1"/>
</dbReference>
<evidence type="ECO:0000256" key="1">
    <source>
        <dbReference type="ARBA" id="ARBA00004173"/>
    </source>
</evidence>
<protein>
    <submittedName>
        <fullName evidence="8">Rcf2p</fullName>
    </submittedName>
</protein>
<dbReference type="Proteomes" id="UP000189580">
    <property type="component" value="Chromosome d"/>
</dbReference>
<keyword evidence="2 6" id="KW-0812">Transmembrane</keyword>
<dbReference type="RefSeq" id="XP_018736217.1">
    <property type="nucleotide sequence ID" value="XM_018881772.1"/>
</dbReference>
<feature type="transmembrane region" description="Helical" evidence="6">
    <location>
        <begin position="12"/>
        <end position="38"/>
    </location>
</feature>
<dbReference type="Pfam" id="PF04588">
    <property type="entry name" value="HIG_1_N"/>
    <property type="match status" value="1"/>
</dbReference>
<feature type="transmembrane region" description="Helical" evidence="6">
    <location>
        <begin position="50"/>
        <end position="72"/>
    </location>
</feature>
<dbReference type="InterPro" id="IPR007667">
    <property type="entry name" value="Hypoxia_induced_domain"/>
</dbReference>
<evidence type="ECO:0000256" key="5">
    <source>
        <dbReference type="SAM" id="MobiDB-lite"/>
    </source>
</evidence>
<proteinExistence type="predicted"/>
<evidence type="ECO:0000256" key="4">
    <source>
        <dbReference type="ARBA" id="ARBA00023136"/>
    </source>
</evidence>
<dbReference type="GeneID" id="30036842"/>